<evidence type="ECO:0000256" key="1">
    <source>
        <dbReference type="SAM" id="Phobius"/>
    </source>
</evidence>
<feature type="transmembrane region" description="Helical" evidence="1">
    <location>
        <begin position="141"/>
        <end position="167"/>
    </location>
</feature>
<feature type="transmembrane region" description="Helical" evidence="1">
    <location>
        <begin position="39"/>
        <end position="65"/>
    </location>
</feature>
<keyword evidence="1" id="KW-0812">Transmembrane</keyword>
<keyword evidence="1" id="KW-1133">Transmembrane helix</keyword>
<dbReference type="EMBL" id="CAHIKZ030000528">
    <property type="protein sequence ID" value="CAE1178471.1"/>
    <property type="molecule type" value="Genomic_DNA"/>
</dbReference>
<evidence type="ECO:0000313" key="2">
    <source>
        <dbReference type="EMBL" id="CAE1178471.1"/>
    </source>
</evidence>
<organism evidence="2 3">
    <name type="scientific">Acanthosepion pharaonis</name>
    <name type="common">Pharaoh cuttlefish</name>
    <name type="synonym">Sepia pharaonis</name>
    <dbReference type="NCBI Taxonomy" id="158019"/>
    <lineage>
        <taxon>Eukaryota</taxon>
        <taxon>Metazoa</taxon>
        <taxon>Spiralia</taxon>
        <taxon>Lophotrochozoa</taxon>
        <taxon>Mollusca</taxon>
        <taxon>Cephalopoda</taxon>
        <taxon>Coleoidea</taxon>
        <taxon>Decapodiformes</taxon>
        <taxon>Sepiida</taxon>
        <taxon>Sepiina</taxon>
        <taxon>Sepiidae</taxon>
        <taxon>Acanthosepion</taxon>
    </lineage>
</organism>
<keyword evidence="3" id="KW-1185">Reference proteome</keyword>
<comment type="caution">
    <text evidence="2">The sequence shown here is derived from an EMBL/GenBank/DDBJ whole genome shotgun (WGS) entry which is preliminary data.</text>
</comment>
<dbReference type="Proteomes" id="UP000597762">
    <property type="component" value="Unassembled WGS sequence"/>
</dbReference>
<dbReference type="AlphaFoldDB" id="A0A812B8U7"/>
<reference evidence="2" key="1">
    <citation type="submission" date="2021-01" db="EMBL/GenBank/DDBJ databases">
        <authorList>
            <person name="Li R."/>
            <person name="Bekaert M."/>
        </authorList>
    </citation>
    <scope>NUCLEOTIDE SEQUENCE</scope>
    <source>
        <strain evidence="2">Farmed</strain>
    </source>
</reference>
<accession>A0A812B8U7</accession>
<protein>
    <submittedName>
        <fullName evidence="2">Uncharacterized protein</fullName>
    </submittedName>
</protein>
<evidence type="ECO:0000313" key="3">
    <source>
        <dbReference type="Proteomes" id="UP000597762"/>
    </source>
</evidence>
<proteinExistence type="predicted"/>
<name>A0A812B8U7_ACAPH</name>
<gene>
    <name evidence="2" type="ORF">SPHA_15225</name>
</gene>
<sequence>MVQTAVSVLKDIYRTQHFSPAHRYVFAFFPSLLFNNHSFFFFFQASCLLFLKLFFSGISLFFTLIHSLSVYLSNVRFFFFSFSFFLSLPFFNTSPFPSLLTISLFYSLNFSIFQSEYLLALFFTFLFSCFFLSFNDLSCSLPLFCFTLLYLYFFSVFLSFFLLFSYISFSPLLSPF</sequence>
<feature type="transmembrane region" description="Helical" evidence="1">
    <location>
        <begin position="77"/>
        <end position="97"/>
    </location>
</feature>
<feature type="transmembrane region" description="Helical" evidence="1">
    <location>
        <begin position="117"/>
        <end position="134"/>
    </location>
</feature>
<keyword evidence="1" id="KW-0472">Membrane</keyword>